<dbReference type="Pfam" id="PF04994">
    <property type="entry name" value="TfoX_C"/>
    <property type="match status" value="1"/>
</dbReference>
<dbReference type="AlphaFoldDB" id="A0A160T8M3"/>
<name>A0A160T8M3_9ZZZZ</name>
<proteinExistence type="predicted"/>
<sequence length="92" mass="10343">MKKIRDLRGLGVKSEETLAKVGILNVDTLREVGAVAAFYRLKVAGFKPSLNFLYAMVGGLTDRSWLEVAQSEREQLLAELESIELLEQMFLK</sequence>
<organism evidence="2">
    <name type="scientific">hydrothermal vent metagenome</name>
    <dbReference type="NCBI Taxonomy" id="652676"/>
    <lineage>
        <taxon>unclassified sequences</taxon>
        <taxon>metagenomes</taxon>
        <taxon>ecological metagenomes</taxon>
    </lineage>
</organism>
<dbReference type="EMBL" id="CZQC01000014">
    <property type="protein sequence ID" value="CUS40425.1"/>
    <property type="molecule type" value="Genomic_DNA"/>
</dbReference>
<accession>A0A160T8M3</accession>
<dbReference type="PANTHER" id="PTHR36121:SF1">
    <property type="entry name" value="PROTEIN SXY"/>
    <property type="match status" value="1"/>
</dbReference>
<evidence type="ECO:0000259" key="1">
    <source>
        <dbReference type="Pfam" id="PF04994"/>
    </source>
</evidence>
<feature type="domain" description="TfoX C-terminal" evidence="1">
    <location>
        <begin position="2"/>
        <end position="79"/>
    </location>
</feature>
<evidence type="ECO:0000313" key="2">
    <source>
        <dbReference type="EMBL" id="CUS40425.1"/>
    </source>
</evidence>
<reference evidence="2" key="1">
    <citation type="submission" date="2015-10" db="EMBL/GenBank/DDBJ databases">
        <authorList>
            <person name="Gilbert D.G."/>
        </authorList>
    </citation>
    <scope>NUCLEOTIDE SEQUENCE</scope>
</reference>
<dbReference type="InterPro" id="IPR007077">
    <property type="entry name" value="TfoX_C"/>
</dbReference>
<dbReference type="Gene3D" id="1.10.150.20">
    <property type="entry name" value="5' to 3' exonuclease, C-terminal subdomain"/>
    <property type="match status" value="1"/>
</dbReference>
<protein>
    <submittedName>
        <fullName evidence="2">Regulator of competence-specific genes</fullName>
    </submittedName>
</protein>
<dbReference type="InterPro" id="IPR047525">
    <property type="entry name" value="TfoX-like"/>
</dbReference>
<gene>
    <name evidence="2" type="ORF">MGWOODY_Tha559</name>
</gene>
<dbReference type="PANTHER" id="PTHR36121">
    <property type="entry name" value="PROTEIN SXY"/>
    <property type="match status" value="1"/>
</dbReference>